<dbReference type="GeneID" id="114241456"/>
<organism evidence="1 2">
    <name type="scientific">Bombyx mandarina</name>
    <name type="common">Wild silk moth</name>
    <name type="synonym">Wild silkworm</name>
    <dbReference type="NCBI Taxonomy" id="7092"/>
    <lineage>
        <taxon>Eukaryota</taxon>
        <taxon>Metazoa</taxon>
        <taxon>Ecdysozoa</taxon>
        <taxon>Arthropoda</taxon>
        <taxon>Hexapoda</taxon>
        <taxon>Insecta</taxon>
        <taxon>Pterygota</taxon>
        <taxon>Neoptera</taxon>
        <taxon>Endopterygota</taxon>
        <taxon>Lepidoptera</taxon>
        <taxon>Glossata</taxon>
        <taxon>Ditrysia</taxon>
        <taxon>Bombycoidea</taxon>
        <taxon>Bombycidae</taxon>
        <taxon>Bombycinae</taxon>
        <taxon>Bombyx</taxon>
    </lineage>
</organism>
<evidence type="ECO:0000313" key="1">
    <source>
        <dbReference type="Proteomes" id="UP000504629"/>
    </source>
</evidence>
<dbReference type="AlphaFoldDB" id="A0A6J2JHZ8"/>
<dbReference type="Proteomes" id="UP000504629">
    <property type="component" value="Unplaced"/>
</dbReference>
<gene>
    <name evidence="2" type="primary">LOC114241456</name>
</gene>
<dbReference type="KEGG" id="bman:114241456"/>
<evidence type="ECO:0000313" key="2">
    <source>
        <dbReference type="RefSeq" id="XP_028028079.1"/>
    </source>
</evidence>
<keyword evidence="1" id="KW-1185">Reference proteome</keyword>
<sequence length="118" mass="13524">MSITNKVADKEMLKVNNNTSNLSNTTIESKFDEIKIGIVNKIDKELIDSQNARLFIIQKYDELCNKINFLTELDSTFNGFRRDVKSIEQQVCELSQRVDSIEKRIICKECPSLTSAAF</sequence>
<name>A0A6J2JHZ8_BOMMA</name>
<proteinExistence type="predicted"/>
<dbReference type="RefSeq" id="XP_028028079.1">
    <property type="nucleotide sequence ID" value="XM_028172278.1"/>
</dbReference>
<protein>
    <submittedName>
        <fullName evidence="2">Uncharacterized protein LOC114241456</fullName>
    </submittedName>
</protein>
<accession>A0A6J2JHZ8</accession>
<dbReference type="OrthoDB" id="7239122at2759"/>
<reference evidence="2" key="1">
    <citation type="submission" date="2025-08" db="UniProtKB">
        <authorList>
            <consortium name="RefSeq"/>
        </authorList>
    </citation>
    <scope>IDENTIFICATION</scope>
    <source>
        <tissue evidence="2">Silk gland</tissue>
    </source>
</reference>